<evidence type="ECO:0000313" key="14">
    <source>
        <dbReference type="Proteomes" id="UP000269199"/>
    </source>
</evidence>
<comment type="similarity">
    <text evidence="2">Belongs to the ABC-2 integral membrane protein family.</text>
</comment>
<dbReference type="GO" id="GO:0043190">
    <property type="term" value="C:ATP-binding cassette (ABC) transporter complex"/>
    <property type="evidence" value="ECO:0007669"/>
    <property type="project" value="InterPro"/>
</dbReference>
<sequence>MPELRADRHPRADGLRRQPRAHASLRTGRTRWQLPDKKPTSAERTNRCAKAIEPNLGLLHHRNVKIIDLLITRVLLELVGGTTSFVLLALIFFLVDTMPLPEDLLTVLLGWLLLGWLALALGFIVGALSERSDTFERIWQVANYLLFPISGAVYMVDWLPRFLQEVVLLLPMVHGVEMIRHGYWGGLLPTHENPAYLVACNLVLTLMGLALVRASENKVELE</sequence>
<organism evidence="13 14">
    <name type="scientific">Herbaspirillum rubrisubalbicans</name>
    <dbReference type="NCBI Taxonomy" id="80842"/>
    <lineage>
        <taxon>Bacteria</taxon>
        <taxon>Pseudomonadati</taxon>
        <taxon>Pseudomonadota</taxon>
        <taxon>Betaproteobacteria</taxon>
        <taxon>Burkholderiales</taxon>
        <taxon>Oxalobacteraceae</taxon>
        <taxon>Herbaspirillum</taxon>
    </lineage>
</organism>
<feature type="compositionally biased region" description="Basic and acidic residues" evidence="10">
    <location>
        <begin position="1"/>
        <end position="16"/>
    </location>
</feature>
<evidence type="ECO:0000256" key="3">
    <source>
        <dbReference type="ARBA" id="ARBA00022448"/>
    </source>
</evidence>
<keyword evidence="9 11" id="KW-0472">Membrane</keyword>
<dbReference type="PRINTS" id="PR00164">
    <property type="entry name" value="ABC2TRNSPORT"/>
</dbReference>
<dbReference type="PANTHER" id="PTHR30413:SF10">
    <property type="entry name" value="CAPSULE POLYSACCHARIDE EXPORT INNER-MEMBRANE PROTEIN CTRC"/>
    <property type="match status" value="1"/>
</dbReference>
<evidence type="ECO:0000256" key="11">
    <source>
        <dbReference type="SAM" id="Phobius"/>
    </source>
</evidence>
<evidence type="ECO:0000256" key="8">
    <source>
        <dbReference type="ARBA" id="ARBA00023047"/>
    </source>
</evidence>
<keyword evidence="7 11" id="KW-1133">Transmembrane helix</keyword>
<evidence type="ECO:0000256" key="4">
    <source>
        <dbReference type="ARBA" id="ARBA00022475"/>
    </source>
</evidence>
<feature type="region of interest" description="Disordered" evidence="10">
    <location>
        <begin position="1"/>
        <end position="45"/>
    </location>
</feature>
<evidence type="ECO:0000259" key="12">
    <source>
        <dbReference type="Pfam" id="PF01061"/>
    </source>
</evidence>
<evidence type="ECO:0000256" key="6">
    <source>
        <dbReference type="ARBA" id="ARBA00022692"/>
    </source>
</evidence>
<comment type="subcellular location">
    <subcellularLocation>
        <location evidence="1">Cell membrane</location>
        <topology evidence="1">Multi-pass membrane protein</topology>
    </subcellularLocation>
</comment>
<keyword evidence="3" id="KW-0813">Transport</keyword>
<evidence type="ECO:0000313" key="13">
    <source>
        <dbReference type="EMBL" id="AYR26314.1"/>
    </source>
</evidence>
<proteinExistence type="inferred from homology"/>
<dbReference type="Pfam" id="PF01061">
    <property type="entry name" value="ABC2_membrane"/>
    <property type="match status" value="1"/>
</dbReference>
<dbReference type="GO" id="GO:0015774">
    <property type="term" value="P:polysaccharide transport"/>
    <property type="evidence" value="ECO:0007669"/>
    <property type="project" value="UniProtKB-KW"/>
</dbReference>
<evidence type="ECO:0000256" key="7">
    <source>
        <dbReference type="ARBA" id="ARBA00022989"/>
    </source>
</evidence>
<dbReference type="AlphaFoldDB" id="A0AAD0XIY3"/>
<feature type="transmembrane region" description="Helical" evidence="11">
    <location>
        <begin position="107"/>
        <end position="129"/>
    </location>
</feature>
<evidence type="ECO:0000256" key="1">
    <source>
        <dbReference type="ARBA" id="ARBA00004651"/>
    </source>
</evidence>
<feature type="domain" description="ABC-2 type transporter transmembrane" evidence="12">
    <location>
        <begin position="73"/>
        <end position="182"/>
    </location>
</feature>
<dbReference type="PANTHER" id="PTHR30413">
    <property type="entry name" value="INNER MEMBRANE TRANSPORT PERMEASE"/>
    <property type="match status" value="1"/>
</dbReference>
<feature type="transmembrane region" description="Helical" evidence="11">
    <location>
        <begin position="194"/>
        <end position="212"/>
    </location>
</feature>
<protein>
    <submittedName>
        <fullName evidence="13">Sugar ABC transporter permease</fullName>
    </submittedName>
</protein>
<dbReference type="GO" id="GO:0140359">
    <property type="term" value="F:ABC-type transporter activity"/>
    <property type="evidence" value="ECO:0007669"/>
    <property type="project" value="InterPro"/>
</dbReference>
<feature type="transmembrane region" description="Helical" evidence="11">
    <location>
        <begin position="74"/>
        <end position="95"/>
    </location>
</feature>
<keyword evidence="8" id="KW-0625">Polysaccharide transport</keyword>
<evidence type="ECO:0000256" key="10">
    <source>
        <dbReference type="SAM" id="MobiDB-lite"/>
    </source>
</evidence>
<feature type="compositionally biased region" description="Basic and acidic residues" evidence="10">
    <location>
        <begin position="34"/>
        <end position="45"/>
    </location>
</feature>
<evidence type="ECO:0000256" key="9">
    <source>
        <dbReference type="ARBA" id="ARBA00023136"/>
    </source>
</evidence>
<name>A0AAD0XIY3_9BURK</name>
<evidence type="ECO:0000256" key="2">
    <source>
        <dbReference type="ARBA" id="ARBA00007783"/>
    </source>
</evidence>
<accession>A0AAD0XIY3</accession>
<evidence type="ECO:0000256" key="5">
    <source>
        <dbReference type="ARBA" id="ARBA00022597"/>
    </source>
</evidence>
<feature type="transmembrane region" description="Helical" evidence="11">
    <location>
        <begin position="141"/>
        <end position="159"/>
    </location>
</feature>
<keyword evidence="4" id="KW-1003">Cell membrane</keyword>
<dbReference type="InterPro" id="IPR013525">
    <property type="entry name" value="ABC2_TM"/>
</dbReference>
<keyword evidence="5" id="KW-0762">Sugar transport</keyword>
<reference evidence="13 14" key="1">
    <citation type="submission" date="2017-11" db="EMBL/GenBank/DDBJ databases">
        <title>Complete genome sequence of Herbaspirillum rubrisubalbicans DSM 11543.</title>
        <authorList>
            <person name="Chen M."/>
            <person name="An Q."/>
        </authorList>
    </citation>
    <scope>NUCLEOTIDE SEQUENCE [LARGE SCALE GENOMIC DNA]</scope>
    <source>
        <strain evidence="13 14">DSM 11543</strain>
    </source>
</reference>
<dbReference type="GO" id="GO:0015920">
    <property type="term" value="P:lipopolysaccharide transport"/>
    <property type="evidence" value="ECO:0007669"/>
    <property type="project" value="TreeGrafter"/>
</dbReference>
<keyword evidence="6 11" id="KW-0812">Transmembrane</keyword>
<dbReference type="EMBL" id="CP024996">
    <property type="protein sequence ID" value="AYR26314.1"/>
    <property type="molecule type" value="Genomic_DNA"/>
</dbReference>
<dbReference type="Proteomes" id="UP000269199">
    <property type="component" value="Chromosome"/>
</dbReference>
<gene>
    <name evidence="13" type="ORF">RC54_21965</name>
</gene>
<dbReference type="InterPro" id="IPR000412">
    <property type="entry name" value="ABC_2_transport"/>
</dbReference>